<proteinExistence type="predicted"/>
<feature type="region of interest" description="Disordered" evidence="1">
    <location>
        <begin position="174"/>
        <end position="236"/>
    </location>
</feature>
<dbReference type="PANTHER" id="PTHR31333">
    <property type="entry name" value="PWWP DOMAIN-CONTAINING DNA REPAIR FACTOR 3 FAMILY MEMBER"/>
    <property type="match status" value="1"/>
</dbReference>
<dbReference type="PANTHER" id="PTHR31333:SF6">
    <property type="entry name" value="MUM1 LIKE 1"/>
    <property type="match status" value="1"/>
</dbReference>
<dbReference type="PROSITE" id="PS50812">
    <property type="entry name" value="PWWP"/>
    <property type="match status" value="1"/>
</dbReference>
<dbReference type="Pfam" id="PF00855">
    <property type="entry name" value="PWWP"/>
    <property type="match status" value="2"/>
</dbReference>
<dbReference type="Pfam" id="PF20886">
    <property type="entry name" value="PWP3A-B_C"/>
    <property type="match status" value="1"/>
</dbReference>
<feature type="region of interest" description="Disordered" evidence="1">
    <location>
        <begin position="408"/>
        <end position="440"/>
    </location>
</feature>
<dbReference type="InterPro" id="IPR040263">
    <property type="entry name" value="PWP3A_3B_4"/>
</dbReference>
<accession>A0A3M6TVF4</accession>
<keyword evidence="4" id="KW-1185">Reference proteome</keyword>
<dbReference type="STRING" id="46731.A0A3M6TVF4"/>
<organism evidence="3 4">
    <name type="scientific">Pocillopora damicornis</name>
    <name type="common">Cauliflower coral</name>
    <name type="synonym">Millepora damicornis</name>
    <dbReference type="NCBI Taxonomy" id="46731"/>
    <lineage>
        <taxon>Eukaryota</taxon>
        <taxon>Metazoa</taxon>
        <taxon>Cnidaria</taxon>
        <taxon>Anthozoa</taxon>
        <taxon>Hexacorallia</taxon>
        <taxon>Scleractinia</taxon>
        <taxon>Astrocoeniina</taxon>
        <taxon>Pocilloporidae</taxon>
        <taxon>Pocillopora</taxon>
    </lineage>
</organism>
<dbReference type="Proteomes" id="UP000275408">
    <property type="component" value="Unassembled WGS sequence"/>
</dbReference>
<gene>
    <name evidence="3" type="ORF">pdam_00000894</name>
</gene>
<sequence>MDQFTAGSIVWASARRDIFWPGVVVDAKDTAPIPAKKYVSVNFLIEDSYEDIKSPSKIFLWNCEKQNTFIEKGRALKSEERKIIFNRAVAKADNLLKQDVERRVVNSSETQKIPNVTNRRSTIKQHLESLDGALDQNGSNCEVELDTAKANEEKGIMKSQKEHVLKGQSNYLTSEASETKEHSQAFQRHQSLSKEKRKRKEKDPCKKILPAKKAKSSDQGVLSEVKPEQNEKNVEELDLRTSTCNKDNLVANAIGTNGNSSITSEGSSDDEELMSELFSPSQEADNHFSVGDIVWAKYYREPYWPAVVKKIIGKTKKEKKYVVKFLGWNDDLFKVQPKKLEHYARDQNREKFMPVRDTLNDKDLVAQFDLAVDEADDFLTREALGESLDEELDSEIDKDEIIFEEIEEEDETQSAGDLQAEEEYLRTHNPSERRRSYRTKRQVSQYGDMLSYIRQAKPILKQILDGKRSSERHMTFMSGTTNERNQLKHRAGFGPIGNEAVRNQIMDRLVEFFREIKGNTLGISYVSEVWLPEAIIWSIQEINHVNRERAEEMFLEGSKSTVTNAEVEEFKSTLKKKGRVNREEAEKRIRRAERAMAC</sequence>
<feature type="compositionally biased region" description="Basic and acidic residues" evidence="1">
    <location>
        <begin position="225"/>
        <end position="236"/>
    </location>
</feature>
<protein>
    <recommendedName>
        <fullName evidence="2">PWWP domain-containing protein</fullName>
    </recommendedName>
</protein>
<dbReference type="EMBL" id="RCHS01002836">
    <property type="protein sequence ID" value="RMX45370.1"/>
    <property type="molecule type" value="Genomic_DNA"/>
</dbReference>
<evidence type="ECO:0000256" key="1">
    <source>
        <dbReference type="SAM" id="MobiDB-lite"/>
    </source>
</evidence>
<dbReference type="Gene3D" id="2.30.30.140">
    <property type="match status" value="2"/>
</dbReference>
<feature type="domain" description="PWWP" evidence="2">
    <location>
        <begin position="290"/>
        <end position="346"/>
    </location>
</feature>
<reference evidence="3 4" key="1">
    <citation type="journal article" date="2018" name="Sci. Rep.">
        <title>Comparative analysis of the Pocillopora damicornis genome highlights role of immune system in coral evolution.</title>
        <authorList>
            <person name="Cunning R."/>
            <person name="Bay R.A."/>
            <person name="Gillette P."/>
            <person name="Baker A.C."/>
            <person name="Traylor-Knowles N."/>
        </authorList>
    </citation>
    <scope>NUCLEOTIDE SEQUENCE [LARGE SCALE GENOMIC DNA]</scope>
    <source>
        <strain evidence="3">RSMAS</strain>
        <tissue evidence="3">Whole animal</tissue>
    </source>
</reference>
<evidence type="ECO:0000313" key="4">
    <source>
        <dbReference type="Proteomes" id="UP000275408"/>
    </source>
</evidence>
<name>A0A3M6TVF4_POCDA</name>
<dbReference type="CDD" id="cd06080">
    <property type="entry name" value="PWWP_MUM1-like"/>
    <property type="match status" value="1"/>
</dbReference>
<dbReference type="OrthoDB" id="5970727at2759"/>
<evidence type="ECO:0000313" key="3">
    <source>
        <dbReference type="EMBL" id="RMX45370.1"/>
    </source>
</evidence>
<dbReference type="OMA" id="IVWASAR"/>
<dbReference type="SUPFAM" id="SSF63748">
    <property type="entry name" value="Tudor/PWWP/MBT"/>
    <property type="match status" value="2"/>
</dbReference>
<dbReference type="InterPro" id="IPR035504">
    <property type="entry name" value="MUM1-like_PWWP"/>
</dbReference>
<feature type="compositionally biased region" description="Basic and acidic residues" evidence="1">
    <location>
        <begin position="423"/>
        <end position="434"/>
    </location>
</feature>
<comment type="caution">
    <text evidence="3">The sequence shown here is derived from an EMBL/GenBank/DDBJ whole genome shotgun (WGS) entry which is preliminary data.</text>
</comment>
<evidence type="ECO:0000259" key="2">
    <source>
        <dbReference type="PROSITE" id="PS50812"/>
    </source>
</evidence>
<dbReference type="InterPro" id="IPR000313">
    <property type="entry name" value="PWWP_dom"/>
</dbReference>
<dbReference type="InterPro" id="IPR048795">
    <property type="entry name" value="PWP3A_3B_4_C"/>
</dbReference>
<dbReference type="CDD" id="cd05162">
    <property type="entry name" value="PWWP"/>
    <property type="match status" value="1"/>
</dbReference>
<dbReference type="AlphaFoldDB" id="A0A3M6TVF4"/>